<reference evidence="6" key="1">
    <citation type="journal article" date="2006" name="PLoS Biol.">
        <title>Macronuclear genome sequence of the ciliate Tetrahymena thermophila, a model eukaryote.</title>
        <authorList>
            <person name="Eisen J.A."/>
            <person name="Coyne R.S."/>
            <person name="Wu M."/>
            <person name="Wu D."/>
            <person name="Thiagarajan M."/>
            <person name="Wortman J.R."/>
            <person name="Badger J.H."/>
            <person name="Ren Q."/>
            <person name="Amedeo P."/>
            <person name="Jones K.M."/>
            <person name="Tallon L.J."/>
            <person name="Delcher A.L."/>
            <person name="Salzberg S.L."/>
            <person name="Silva J.C."/>
            <person name="Haas B.J."/>
            <person name="Majoros W.H."/>
            <person name="Farzad M."/>
            <person name="Carlton J.M."/>
            <person name="Smith R.K. Jr."/>
            <person name="Garg J."/>
            <person name="Pearlman R.E."/>
            <person name="Karrer K.M."/>
            <person name="Sun L."/>
            <person name="Manning G."/>
            <person name="Elde N.C."/>
            <person name="Turkewitz A.P."/>
            <person name="Asai D.J."/>
            <person name="Wilkes D.E."/>
            <person name="Wang Y."/>
            <person name="Cai H."/>
            <person name="Collins K."/>
            <person name="Stewart B.A."/>
            <person name="Lee S.R."/>
            <person name="Wilamowska K."/>
            <person name="Weinberg Z."/>
            <person name="Ruzzo W.L."/>
            <person name="Wloga D."/>
            <person name="Gaertig J."/>
            <person name="Frankel J."/>
            <person name="Tsao C.-C."/>
            <person name="Gorovsky M.A."/>
            <person name="Keeling P.J."/>
            <person name="Waller R.F."/>
            <person name="Patron N.J."/>
            <person name="Cherry J.M."/>
            <person name="Stover N.A."/>
            <person name="Krieger C.J."/>
            <person name="del Toro C."/>
            <person name="Ryder H.F."/>
            <person name="Williamson S.C."/>
            <person name="Barbeau R.A."/>
            <person name="Hamilton E.P."/>
            <person name="Orias E."/>
        </authorList>
    </citation>
    <scope>NUCLEOTIDE SEQUENCE [LARGE SCALE GENOMIC DNA]</scope>
    <source>
        <strain evidence="6">SB210</strain>
    </source>
</reference>
<dbReference type="PANTHER" id="PTHR23086">
    <property type="entry name" value="PHOSPHATIDYLINOSITOL-4-PHOSPHATE 5-KINASE"/>
    <property type="match status" value="1"/>
</dbReference>
<accession>W7X9T0</accession>
<dbReference type="SUPFAM" id="SSF56104">
    <property type="entry name" value="SAICAR synthase-like"/>
    <property type="match status" value="1"/>
</dbReference>
<evidence type="ECO:0000259" key="4">
    <source>
        <dbReference type="PROSITE" id="PS51455"/>
    </source>
</evidence>
<feature type="chain" id="PRO_5004905800" evidence="3">
    <location>
        <begin position="26"/>
        <end position="726"/>
    </location>
</feature>
<evidence type="ECO:0000256" key="1">
    <source>
        <dbReference type="PROSITE-ProRule" id="PRU00781"/>
    </source>
</evidence>
<dbReference type="InterPro" id="IPR002498">
    <property type="entry name" value="PInositol-4-P-4/5-kinase_core"/>
</dbReference>
<proteinExistence type="predicted"/>
<dbReference type="InterPro" id="IPR027483">
    <property type="entry name" value="PInositol-4-P-4/5-kinase_C_sf"/>
</dbReference>
<dbReference type="InterPro" id="IPR023610">
    <property type="entry name" value="PInositol-4/5-P-5/4-kinase"/>
</dbReference>
<keyword evidence="1" id="KW-0418">Kinase</keyword>
<dbReference type="EMBL" id="GG662608">
    <property type="protein sequence ID" value="EWS73158.1"/>
    <property type="molecule type" value="Genomic_DNA"/>
</dbReference>
<dbReference type="GO" id="GO:0016308">
    <property type="term" value="F:1-phosphatidylinositol-4-phosphate 5-kinase activity"/>
    <property type="evidence" value="ECO:0007669"/>
    <property type="project" value="TreeGrafter"/>
</dbReference>
<feature type="transmembrane region" description="Helical" evidence="2">
    <location>
        <begin position="211"/>
        <end position="233"/>
    </location>
</feature>
<feature type="transmembrane region" description="Helical" evidence="2">
    <location>
        <begin position="94"/>
        <end position="115"/>
    </location>
</feature>
<dbReference type="CDD" id="cd00139">
    <property type="entry name" value="PIPKc"/>
    <property type="match status" value="1"/>
</dbReference>
<dbReference type="InterPro" id="IPR027484">
    <property type="entry name" value="PInositol-4-P-5-kinase_N"/>
</dbReference>
<keyword evidence="6" id="KW-1185">Reference proteome</keyword>
<keyword evidence="3" id="KW-0732">Signal</keyword>
<dbReference type="PANTHER" id="PTHR23086:SF8">
    <property type="entry name" value="PHOSPHATIDYLINOSITOL 5-PHOSPHATE 4-KINASE, ISOFORM A"/>
    <property type="match status" value="1"/>
</dbReference>
<dbReference type="Gene3D" id="1.20.1070.10">
    <property type="entry name" value="Rhodopsin 7-helix transmembrane proteins"/>
    <property type="match status" value="1"/>
</dbReference>
<evidence type="ECO:0000256" key="2">
    <source>
        <dbReference type="SAM" id="Phobius"/>
    </source>
</evidence>
<keyword evidence="2" id="KW-1133">Transmembrane helix</keyword>
<dbReference type="GO" id="GO:0005886">
    <property type="term" value="C:plasma membrane"/>
    <property type="evidence" value="ECO:0007669"/>
    <property type="project" value="TreeGrafter"/>
</dbReference>
<dbReference type="Gene3D" id="3.30.800.10">
    <property type="entry name" value="Phosphatidylinositol Phosphate Kinase II Beta"/>
    <property type="match status" value="1"/>
</dbReference>
<dbReference type="SMART" id="SM00330">
    <property type="entry name" value="PIPKc"/>
    <property type="match status" value="1"/>
</dbReference>
<dbReference type="GeneID" id="24438346"/>
<keyword evidence="1" id="KW-0808">Transferase</keyword>
<organism evidence="5 6">
    <name type="scientific">Tetrahymena thermophila (strain SB210)</name>
    <dbReference type="NCBI Taxonomy" id="312017"/>
    <lineage>
        <taxon>Eukaryota</taxon>
        <taxon>Sar</taxon>
        <taxon>Alveolata</taxon>
        <taxon>Ciliophora</taxon>
        <taxon>Intramacronucleata</taxon>
        <taxon>Oligohymenophorea</taxon>
        <taxon>Hymenostomatida</taxon>
        <taxon>Tetrahymenina</taxon>
        <taxon>Tetrahymenidae</taxon>
        <taxon>Tetrahymena</taxon>
    </lineage>
</organism>
<feature type="transmembrane region" description="Helical" evidence="2">
    <location>
        <begin position="253"/>
        <end position="273"/>
    </location>
</feature>
<keyword evidence="2" id="KW-0472">Membrane</keyword>
<keyword evidence="1" id="KW-0547">Nucleotide-binding</keyword>
<dbReference type="RefSeq" id="XP_012654345.1">
    <property type="nucleotide sequence ID" value="XM_012798891.1"/>
</dbReference>
<dbReference type="OrthoDB" id="70770at2759"/>
<dbReference type="InParanoid" id="W7X9T0"/>
<name>W7X9T0_TETTS</name>
<dbReference type="GO" id="GO:0046854">
    <property type="term" value="P:phosphatidylinositol phosphate biosynthetic process"/>
    <property type="evidence" value="ECO:0007669"/>
    <property type="project" value="TreeGrafter"/>
</dbReference>
<dbReference type="Gene3D" id="3.30.810.10">
    <property type="entry name" value="2-Layer Sandwich"/>
    <property type="match status" value="1"/>
</dbReference>
<dbReference type="AlphaFoldDB" id="W7X9T0"/>
<feature type="domain" description="PIPK" evidence="4">
    <location>
        <begin position="369"/>
        <end position="725"/>
    </location>
</feature>
<evidence type="ECO:0000313" key="5">
    <source>
        <dbReference type="EMBL" id="EWS73158.1"/>
    </source>
</evidence>
<feature type="signal peptide" evidence="3">
    <location>
        <begin position="1"/>
        <end position="25"/>
    </location>
</feature>
<dbReference type="PROSITE" id="PS51455">
    <property type="entry name" value="PIPK"/>
    <property type="match status" value="1"/>
</dbReference>
<dbReference type="eggNOG" id="KOG0800">
    <property type="taxonomic scope" value="Eukaryota"/>
</dbReference>
<dbReference type="SUPFAM" id="SSF81321">
    <property type="entry name" value="Family A G protein-coupled receptor-like"/>
    <property type="match status" value="1"/>
</dbReference>
<evidence type="ECO:0000256" key="3">
    <source>
        <dbReference type="SAM" id="SignalP"/>
    </source>
</evidence>
<feature type="transmembrane region" description="Helical" evidence="2">
    <location>
        <begin position="171"/>
        <end position="191"/>
    </location>
</feature>
<dbReference type="Proteomes" id="UP000009168">
    <property type="component" value="Unassembled WGS sequence"/>
</dbReference>
<sequence>MTRGSFAKNALFLISLSLLHNKAQGDFLDYNKDKFYDCSGGKNYTEEQEQDILVLPYIDRIAFLIIPPFSMFISLLVIIIFIRFNQTRSFPGYISFALALTDMVLNISYFSQAIYVFSEGNSPKSSDAFCQLTAAFGVIALTCQYIYNLAFAVIFQIKIRRSLKGYTNKQYYLHAFVLVVSVVISMVSMSLKQNGLNLFGLCSFSSSNKNTSFLNIIVLVAFNGIQWHTVYYLKKVVPNMQLRENSIKIINHYSLYVVMSSITFMIFLISDFIESMNCGYIKEPDVNIFITIGNLARVFLPLFQGIIRLTDPEIRQYCLYILAKMKMISMDPEQLQQLEERSRAQQMNQDSWVAELSKDLRISTVFTMLCSIYLDILEEDQKNSLGFKKLCMEDSQEIIQRVISNTVVNRRFKFDKWNFQKDNQRKQFQIVPIRMTTHSPILFRHIRDLDIDVIDFSKSLDVMKNQDQLMQAVGQADGGRSGEFFFFTHDNQLILKTLKEEELVPFKKNLYSYVEYMNQNQTSMISKIYGMYSFEAIKGDNQRINLLVMKNILCIPREYILRTYDLKGSKLGRQVLVNGKDYEEALLRKRVLKENEFMKYEKKIYLQEKESVLVKQILERDSQFLAKLQYVDYSLLIFKLDYKQFRLDQIQTSKQLFQSFNCMKDVRNNGIYYHIGIIDYLQEYNYKKKIEHKLKEVRYGIQADASIQEPNYYSQRFIEQIVKKIF</sequence>
<dbReference type="eggNOG" id="KOG0229">
    <property type="taxonomic scope" value="Eukaryota"/>
</dbReference>
<dbReference type="KEGG" id="tet:TTHERM_000310529"/>
<feature type="transmembrane region" description="Helical" evidence="2">
    <location>
        <begin position="61"/>
        <end position="82"/>
    </location>
</feature>
<dbReference type="GO" id="GO:0005524">
    <property type="term" value="F:ATP binding"/>
    <property type="evidence" value="ECO:0007669"/>
    <property type="project" value="UniProtKB-UniRule"/>
</dbReference>
<keyword evidence="2" id="KW-0812">Transmembrane</keyword>
<evidence type="ECO:0000313" key="6">
    <source>
        <dbReference type="Proteomes" id="UP000009168"/>
    </source>
</evidence>
<protein>
    <submittedName>
        <fullName evidence="5">Phosphatidylinositol 4-phosphate 5-kinase</fullName>
    </submittedName>
</protein>
<dbReference type="Pfam" id="PF01504">
    <property type="entry name" value="PIP5K"/>
    <property type="match status" value="2"/>
</dbReference>
<dbReference type="STRING" id="312017.W7X9T0"/>
<feature type="transmembrane region" description="Helical" evidence="2">
    <location>
        <begin position="135"/>
        <end position="159"/>
    </location>
</feature>
<keyword evidence="1" id="KW-0067">ATP-binding</keyword>
<gene>
    <name evidence="5" type="ORF">TTHERM_000310529</name>
</gene>